<feature type="transmembrane region" description="Helical" evidence="6">
    <location>
        <begin position="348"/>
        <end position="367"/>
    </location>
</feature>
<dbReference type="Gene3D" id="1.20.1640.10">
    <property type="entry name" value="Multidrug efflux transporter AcrB transmembrane domain"/>
    <property type="match status" value="1"/>
</dbReference>
<protein>
    <recommendedName>
        <fullName evidence="7">SSD domain-containing protein</fullName>
    </recommendedName>
</protein>
<keyword evidence="3 6" id="KW-0812">Transmembrane</keyword>
<dbReference type="Pfam" id="PF03176">
    <property type="entry name" value="MMPL"/>
    <property type="match status" value="1"/>
</dbReference>
<evidence type="ECO:0000256" key="4">
    <source>
        <dbReference type="ARBA" id="ARBA00022989"/>
    </source>
</evidence>
<keyword evidence="4 6" id="KW-1133">Transmembrane helix</keyword>
<comment type="subcellular location">
    <subcellularLocation>
        <location evidence="1">Cell membrane</location>
        <topology evidence="1">Multi-pass membrane protein</topology>
    </subcellularLocation>
</comment>
<proteinExistence type="predicted"/>
<feature type="domain" description="SSD" evidence="7">
    <location>
        <begin position="251"/>
        <end position="373"/>
    </location>
</feature>
<sequence>LPQSDEVETYDKITERFGQDSSVVNLYITSVDGGNVLTMPHLADILALHQDSSEISGVKDVLSVAGFFDDALRDSGTSLDEVNSEKCFEYEDSNSNGKYDSNEICYQSNWDEVWDSIKASNQEGNYTWDDVDFVLDVLVNRNMDMNNFVLPETNKTAPTANSTIIMINLDPDLTTQQKKEIGQEIRILADNHNYASGSDIQAEAFSVHLLAYDVDESTRETNLLMAIGMLVVTVVLLWLSFRHWSYVILPLVTLVISVIWTFAFGVLMGITFTAIDVAVVPLVVGLGIDFSVHISRRYQEGINAGNSVEESLLDSQMHTGRALSLAVITTIIAFLSGVSAGVGPVRDFSLLCAAGIFSSFMLTILFYTSLRYVLDSESEQTGSVVSGSELIEDTISRASELVDKHPQAIVSTVVIITLLAIGGASQISTSFTLDDFLSDDLEIMVTGENIQDDFRGASYSQSQIL</sequence>
<keyword evidence="2" id="KW-1003">Cell membrane</keyword>
<dbReference type="InterPro" id="IPR004869">
    <property type="entry name" value="MMPL_dom"/>
</dbReference>
<dbReference type="SUPFAM" id="SSF82866">
    <property type="entry name" value="Multidrug efflux transporter AcrB transmembrane domain"/>
    <property type="match status" value="1"/>
</dbReference>
<evidence type="ECO:0000256" key="5">
    <source>
        <dbReference type="ARBA" id="ARBA00023136"/>
    </source>
</evidence>
<reference evidence="8" key="1">
    <citation type="submission" date="2018-05" db="EMBL/GenBank/DDBJ databases">
        <authorList>
            <person name="Lanie J.A."/>
            <person name="Ng W.-L."/>
            <person name="Kazmierczak K.M."/>
            <person name="Andrzejewski T.M."/>
            <person name="Davidsen T.M."/>
            <person name="Wayne K.J."/>
            <person name="Tettelin H."/>
            <person name="Glass J.I."/>
            <person name="Rusch D."/>
            <person name="Podicherti R."/>
            <person name="Tsui H.-C.T."/>
            <person name="Winkler M.E."/>
        </authorList>
    </citation>
    <scope>NUCLEOTIDE SEQUENCE</scope>
</reference>
<dbReference type="PANTHER" id="PTHR33406:SF13">
    <property type="entry name" value="MEMBRANE PROTEIN YDFJ"/>
    <property type="match status" value="1"/>
</dbReference>
<name>A0A382HL13_9ZZZZ</name>
<feature type="transmembrane region" description="Helical" evidence="6">
    <location>
        <begin position="223"/>
        <end position="241"/>
    </location>
</feature>
<evidence type="ECO:0000259" key="7">
    <source>
        <dbReference type="PROSITE" id="PS50156"/>
    </source>
</evidence>
<feature type="non-terminal residue" evidence="8">
    <location>
        <position position="1"/>
    </location>
</feature>
<dbReference type="PROSITE" id="PS50156">
    <property type="entry name" value="SSD"/>
    <property type="match status" value="1"/>
</dbReference>
<dbReference type="InterPro" id="IPR050545">
    <property type="entry name" value="Mycobact_MmpL"/>
</dbReference>
<dbReference type="PANTHER" id="PTHR33406">
    <property type="entry name" value="MEMBRANE PROTEIN MJ1562-RELATED"/>
    <property type="match status" value="1"/>
</dbReference>
<accession>A0A382HL13</accession>
<evidence type="ECO:0000256" key="2">
    <source>
        <dbReference type="ARBA" id="ARBA00022475"/>
    </source>
</evidence>
<evidence type="ECO:0000256" key="6">
    <source>
        <dbReference type="SAM" id="Phobius"/>
    </source>
</evidence>
<dbReference type="GO" id="GO:0005886">
    <property type="term" value="C:plasma membrane"/>
    <property type="evidence" value="ECO:0007669"/>
    <property type="project" value="UniProtKB-SubCell"/>
</dbReference>
<dbReference type="InterPro" id="IPR000731">
    <property type="entry name" value="SSD"/>
</dbReference>
<dbReference type="EMBL" id="UINC01061835">
    <property type="protein sequence ID" value="SVB87832.1"/>
    <property type="molecule type" value="Genomic_DNA"/>
</dbReference>
<dbReference type="AlphaFoldDB" id="A0A382HL13"/>
<feature type="transmembrane region" description="Helical" evidence="6">
    <location>
        <begin position="274"/>
        <end position="292"/>
    </location>
</feature>
<evidence type="ECO:0000313" key="8">
    <source>
        <dbReference type="EMBL" id="SVB87832.1"/>
    </source>
</evidence>
<evidence type="ECO:0000256" key="3">
    <source>
        <dbReference type="ARBA" id="ARBA00022692"/>
    </source>
</evidence>
<evidence type="ECO:0000256" key="1">
    <source>
        <dbReference type="ARBA" id="ARBA00004651"/>
    </source>
</evidence>
<gene>
    <name evidence="8" type="ORF">METZ01_LOCUS240686</name>
</gene>
<feature type="transmembrane region" description="Helical" evidence="6">
    <location>
        <begin position="322"/>
        <end position="342"/>
    </location>
</feature>
<feature type="transmembrane region" description="Helical" evidence="6">
    <location>
        <begin position="248"/>
        <end position="268"/>
    </location>
</feature>
<feature type="non-terminal residue" evidence="8">
    <location>
        <position position="465"/>
    </location>
</feature>
<organism evidence="8">
    <name type="scientific">marine metagenome</name>
    <dbReference type="NCBI Taxonomy" id="408172"/>
    <lineage>
        <taxon>unclassified sequences</taxon>
        <taxon>metagenomes</taxon>
        <taxon>ecological metagenomes</taxon>
    </lineage>
</organism>
<keyword evidence="5 6" id="KW-0472">Membrane</keyword>